<organism evidence="2 3">
    <name type="scientific">Gymnopilus junonius</name>
    <name type="common">Spectacular rustgill mushroom</name>
    <name type="synonym">Gymnopilus spectabilis subsp. junonius</name>
    <dbReference type="NCBI Taxonomy" id="109634"/>
    <lineage>
        <taxon>Eukaryota</taxon>
        <taxon>Fungi</taxon>
        <taxon>Dikarya</taxon>
        <taxon>Basidiomycota</taxon>
        <taxon>Agaricomycotina</taxon>
        <taxon>Agaricomycetes</taxon>
        <taxon>Agaricomycetidae</taxon>
        <taxon>Agaricales</taxon>
        <taxon>Agaricineae</taxon>
        <taxon>Hymenogastraceae</taxon>
        <taxon>Gymnopilus</taxon>
    </lineage>
</organism>
<dbReference type="InterPro" id="IPR036047">
    <property type="entry name" value="F-box-like_dom_sf"/>
</dbReference>
<dbReference type="InterPro" id="IPR032675">
    <property type="entry name" value="LRR_dom_sf"/>
</dbReference>
<reference evidence="2" key="1">
    <citation type="submission" date="2020-11" db="EMBL/GenBank/DDBJ databases">
        <authorList>
            <consortium name="DOE Joint Genome Institute"/>
            <person name="Ahrendt S."/>
            <person name="Riley R."/>
            <person name="Andreopoulos W."/>
            <person name="LaButti K."/>
            <person name="Pangilinan J."/>
            <person name="Ruiz-duenas F.J."/>
            <person name="Barrasa J.M."/>
            <person name="Sanchez-Garcia M."/>
            <person name="Camarero S."/>
            <person name="Miyauchi S."/>
            <person name="Serrano A."/>
            <person name="Linde D."/>
            <person name="Babiker R."/>
            <person name="Drula E."/>
            <person name="Ayuso-Fernandez I."/>
            <person name="Pacheco R."/>
            <person name="Padilla G."/>
            <person name="Ferreira P."/>
            <person name="Barriuso J."/>
            <person name="Kellner H."/>
            <person name="Castanera R."/>
            <person name="Alfaro M."/>
            <person name="Ramirez L."/>
            <person name="Pisabarro A.G."/>
            <person name="Kuo A."/>
            <person name="Tritt A."/>
            <person name="Lipzen A."/>
            <person name="He G."/>
            <person name="Yan M."/>
            <person name="Ng V."/>
            <person name="Cullen D."/>
            <person name="Martin F."/>
            <person name="Rosso M.-N."/>
            <person name="Henrissat B."/>
            <person name="Hibbett D."/>
            <person name="Martinez A.T."/>
            <person name="Grigoriev I.V."/>
        </authorList>
    </citation>
    <scope>NUCLEOTIDE SEQUENCE</scope>
    <source>
        <strain evidence="2">AH 44721</strain>
    </source>
</reference>
<dbReference type="EMBL" id="JADNYJ010000095">
    <property type="protein sequence ID" value="KAF8886606.1"/>
    <property type="molecule type" value="Genomic_DNA"/>
</dbReference>
<dbReference type="SUPFAM" id="SSF81383">
    <property type="entry name" value="F-box domain"/>
    <property type="match status" value="1"/>
</dbReference>
<dbReference type="Gene3D" id="3.80.10.10">
    <property type="entry name" value="Ribonuclease Inhibitor"/>
    <property type="match status" value="1"/>
</dbReference>
<accession>A0A9P5TJX7</accession>
<evidence type="ECO:0000259" key="1">
    <source>
        <dbReference type="PROSITE" id="PS50181"/>
    </source>
</evidence>
<evidence type="ECO:0000313" key="2">
    <source>
        <dbReference type="EMBL" id="KAF8886606.1"/>
    </source>
</evidence>
<dbReference type="OrthoDB" id="3162794at2759"/>
<feature type="domain" description="F-box" evidence="1">
    <location>
        <begin position="38"/>
        <end position="83"/>
    </location>
</feature>
<proteinExistence type="predicted"/>
<gene>
    <name evidence="2" type="ORF">CPB84DRAFT_1816707</name>
</gene>
<name>A0A9P5TJX7_GYMJU</name>
<sequence length="536" mass="61038">MDRGPNYESIQLPASQLKTIFQIPLSTRTSIYASISTSPSKGSLPPDIFREIVEFLSPADILSFSLTSTYLRMLLMPALYETVTLKSSRNCRVTLSMLKDRKDICGYIKKLAVRPNYYLAWPRPDEQLSEDWVVSMIEYISKDLTTMHTFDWDGLELPKDSLWATLRVNVFTNVGTQPLDPLSSLFDFNDLSSFSLIVRHGLGGTELFPDLEDLPPRFWDMLLERCPDLQELAICSFSSSARVFDFDKVISGHWPKTAHPHPRYIRFLWNFKRWMSPDAITMGLAPYALPALDTFIGVYQQLADLPHPLAVETLDLTCEPVYESRLTTVCPILLRLENLTSLDIWIHVFDTSRDQSYFFYSILVSCPKLTDFHFMCTTSFTVKPLKQLISQLYLLPHLKRFSLTKGHKYIDESMLSTALRILKYNPGLKQINIRWARERCPNHLKQEGAYDVVPDKQGRPEALMVVERGIPLVGNPFLRKFRYGLYGGSGSGDGEEGGGGKRRGGMRKVGPRQAGFAPYYYLPCVATSRQCTIDGI</sequence>
<dbReference type="Proteomes" id="UP000724874">
    <property type="component" value="Unassembled WGS sequence"/>
</dbReference>
<dbReference type="AlphaFoldDB" id="A0A9P5TJX7"/>
<evidence type="ECO:0000313" key="3">
    <source>
        <dbReference type="Proteomes" id="UP000724874"/>
    </source>
</evidence>
<dbReference type="InterPro" id="IPR001810">
    <property type="entry name" value="F-box_dom"/>
</dbReference>
<dbReference type="Pfam" id="PF00646">
    <property type="entry name" value="F-box"/>
    <property type="match status" value="1"/>
</dbReference>
<keyword evidence="3" id="KW-1185">Reference proteome</keyword>
<dbReference type="PROSITE" id="PS50181">
    <property type="entry name" value="FBOX"/>
    <property type="match status" value="1"/>
</dbReference>
<dbReference type="CDD" id="cd09917">
    <property type="entry name" value="F-box_SF"/>
    <property type="match status" value="1"/>
</dbReference>
<protein>
    <recommendedName>
        <fullName evidence="1">F-box domain-containing protein</fullName>
    </recommendedName>
</protein>
<dbReference type="SUPFAM" id="SSF52047">
    <property type="entry name" value="RNI-like"/>
    <property type="match status" value="1"/>
</dbReference>
<comment type="caution">
    <text evidence="2">The sequence shown here is derived from an EMBL/GenBank/DDBJ whole genome shotgun (WGS) entry which is preliminary data.</text>
</comment>